<dbReference type="RefSeq" id="XP_004351259.1">
    <property type="nucleotide sequence ID" value="XM_004351207.1"/>
</dbReference>
<proteinExistence type="predicted"/>
<reference evidence="3" key="1">
    <citation type="journal article" date="2011" name="Genome Res.">
        <title>Phylogeny-wide analysis of social amoeba genomes highlights ancient origins for complex intercellular communication.</title>
        <authorList>
            <person name="Heidel A.J."/>
            <person name="Lawal H.M."/>
            <person name="Felder M."/>
            <person name="Schilde C."/>
            <person name="Helps N.R."/>
            <person name="Tunggal B."/>
            <person name="Rivero F."/>
            <person name="John U."/>
            <person name="Schleicher M."/>
            <person name="Eichinger L."/>
            <person name="Platzer M."/>
            <person name="Noegel A.A."/>
            <person name="Schaap P."/>
            <person name="Gloeckner G."/>
        </authorList>
    </citation>
    <scope>NUCLEOTIDE SEQUENCE [LARGE SCALE GENOMIC DNA]</scope>
    <source>
        <strain evidence="3">SH3</strain>
    </source>
</reference>
<evidence type="ECO:0000313" key="3">
    <source>
        <dbReference type="Proteomes" id="UP000007797"/>
    </source>
</evidence>
<feature type="compositionally biased region" description="Low complexity" evidence="1">
    <location>
        <begin position="51"/>
        <end position="77"/>
    </location>
</feature>
<keyword evidence="3" id="KW-1185">Reference proteome</keyword>
<dbReference type="AlphaFoldDB" id="F4QC13"/>
<feature type="region of interest" description="Disordered" evidence="1">
    <location>
        <begin position="51"/>
        <end position="96"/>
    </location>
</feature>
<dbReference type="Proteomes" id="UP000007797">
    <property type="component" value="Unassembled WGS sequence"/>
</dbReference>
<evidence type="ECO:0000256" key="1">
    <source>
        <dbReference type="SAM" id="MobiDB-lite"/>
    </source>
</evidence>
<dbReference type="GeneID" id="14866657"/>
<sequence length="120" mass="12792">MVVLIMIKTVVNVFLFDETFGATFLDEFIAFAIEIGQVSVIILAVHPRSANISNNTSTSSQTSKKSKRSATPTSSSSEDNKSPKTTSSQLGGGGSKNQQVVVEMENLVCPENQVVVAVEP</sequence>
<gene>
    <name evidence="2" type="ORF">DFA_11011</name>
</gene>
<dbReference type="EMBL" id="GL883028">
    <property type="protein sequence ID" value="EGG14751.1"/>
    <property type="molecule type" value="Genomic_DNA"/>
</dbReference>
<name>F4QC13_CACFS</name>
<protein>
    <submittedName>
        <fullName evidence="2">Uncharacterized protein</fullName>
    </submittedName>
</protein>
<accession>F4QC13</accession>
<organism evidence="2 3">
    <name type="scientific">Cavenderia fasciculata</name>
    <name type="common">Slime mold</name>
    <name type="synonym">Dictyostelium fasciculatum</name>
    <dbReference type="NCBI Taxonomy" id="261658"/>
    <lineage>
        <taxon>Eukaryota</taxon>
        <taxon>Amoebozoa</taxon>
        <taxon>Evosea</taxon>
        <taxon>Eumycetozoa</taxon>
        <taxon>Dictyostelia</taxon>
        <taxon>Acytosteliales</taxon>
        <taxon>Cavenderiaceae</taxon>
        <taxon>Cavenderia</taxon>
    </lineage>
</organism>
<evidence type="ECO:0000313" key="2">
    <source>
        <dbReference type="EMBL" id="EGG14751.1"/>
    </source>
</evidence>
<dbReference type="KEGG" id="dfa:DFA_11011"/>